<name>A0A2P7YNY8_9ASCO</name>
<dbReference type="EMBL" id="PYFQ01000008">
    <property type="protein sequence ID" value="PSK37677.1"/>
    <property type="molecule type" value="Genomic_DNA"/>
</dbReference>
<evidence type="ECO:0000313" key="1">
    <source>
        <dbReference type="EMBL" id="PSK37677.1"/>
    </source>
</evidence>
<evidence type="ECO:0000313" key="2">
    <source>
        <dbReference type="Proteomes" id="UP000241107"/>
    </source>
</evidence>
<comment type="caution">
    <text evidence="1">The sequence shown here is derived from an EMBL/GenBank/DDBJ whole genome shotgun (WGS) entry which is preliminary data.</text>
</comment>
<sequence length="149" mass="16993">MLWDVLNFAATLGIAYYAYDNYVAKVKLEKVIKQTTAINTKAMQQQQQLFANARQKHLQDMMKVARALHRATFKMGVHIAMLRKQLIDAGVEPVEADKALEEYRQSVQAKSANGVEYLWLDSSSPYKSLMPHVRDYRAGTALEKEDPTE</sequence>
<dbReference type="GeneID" id="36566773"/>
<reference evidence="1 2" key="1">
    <citation type="submission" date="2018-03" db="EMBL/GenBank/DDBJ databases">
        <title>Candida pseudohaemulonii genome assembly and annotation.</title>
        <authorList>
            <person name="Munoz J.F."/>
            <person name="Gade L.G."/>
            <person name="Chow N.A."/>
            <person name="Litvintseva A.P."/>
            <person name="Loparev V.N."/>
            <person name="Cuomo C.A."/>
        </authorList>
    </citation>
    <scope>NUCLEOTIDE SEQUENCE [LARGE SCALE GENOMIC DNA]</scope>
    <source>
        <strain evidence="1 2">B12108</strain>
    </source>
</reference>
<dbReference type="AlphaFoldDB" id="A0A2P7YNY8"/>
<dbReference type="Proteomes" id="UP000241107">
    <property type="component" value="Unassembled WGS sequence"/>
</dbReference>
<dbReference type="VEuPathDB" id="FungiDB:C7M61_003384"/>
<proteinExistence type="predicted"/>
<accession>A0A2P7YNY8</accession>
<dbReference type="OrthoDB" id="3997736at2759"/>
<keyword evidence="2" id="KW-1185">Reference proteome</keyword>
<gene>
    <name evidence="1" type="ORF">C7M61_003384</name>
</gene>
<dbReference type="RefSeq" id="XP_024713212.1">
    <property type="nucleotide sequence ID" value="XM_024858725.1"/>
</dbReference>
<organism evidence="1 2">
    <name type="scientific">Candidozyma pseudohaemuli</name>
    <dbReference type="NCBI Taxonomy" id="418784"/>
    <lineage>
        <taxon>Eukaryota</taxon>
        <taxon>Fungi</taxon>
        <taxon>Dikarya</taxon>
        <taxon>Ascomycota</taxon>
        <taxon>Saccharomycotina</taxon>
        <taxon>Pichiomycetes</taxon>
        <taxon>Metschnikowiaceae</taxon>
        <taxon>Candidozyma</taxon>
    </lineage>
</organism>
<protein>
    <submittedName>
        <fullName evidence="1">Uncharacterized protein</fullName>
    </submittedName>
</protein>